<name>A0A926VDN3_9CYAN</name>
<dbReference type="InterPro" id="IPR002636">
    <property type="entry name" value="DUF29"/>
</dbReference>
<gene>
    <name evidence="1" type="ORF">H6G03_10035</name>
</gene>
<organism evidence="1 2">
    <name type="scientific">Aerosakkonema funiforme FACHB-1375</name>
    <dbReference type="NCBI Taxonomy" id="2949571"/>
    <lineage>
        <taxon>Bacteria</taxon>
        <taxon>Bacillati</taxon>
        <taxon>Cyanobacteriota</taxon>
        <taxon>Cyanophyceae</taxon>
        <taxon>Oscillatoriophycideae</taxon>
        <taxon>Aerosakkonematales</taxon>
        <taxon>Aerosakkonemataceae</taxon>
        <taxon>Aerosakkonema</taxon>
    </lineage>
</organism>
<sequence>MTVSQSKNETANLYDRDYYLWTEEIAKILRQGRFADLDVKNLLLEIEEMGKREKRAVESNLVVVLLHLLKYKYQPEKRSGSWEGSMREHRRRLNRELDDSPSLRPYLETIFDSCYQNAREQAKDETRLPVETFPVNSPFTLEESLNPDFLPEAED</sequence>
<dbReference type="PANTHER" id="PTHR34235:SF3">
    <property type="entry name" value="SLR1203 PROTEIN"/>
    <property type="match status" value="1"/>
</dbReference>
<dbReference type="Gene3D" id="1.20.1220.20">
    <property type="entry name" value="Uncharcterised protein PF01724"/>
    <property type="match status" value="1"/>
</dbReference>
<dbReference type="RefSeq" id="WP_190464226.1">
    <property type="nucleotide sequence ID" value="NZ_JACJPW010000020.1"/>
</dbReference>
<dbReference type="Pfam" id="PF01724">
    <property type="entry name" value="DUF29"/>
    <property type="match status" value="1"/>
</dbReference>
<comment type="caution">
    <text evidence="1">The sequence shown here is derived from an EMBL/GenBank/DDBJ whole genome shotgun (WGS) entry which is preliminary data.</text>
</comment>
<proteinExistence type="predicted"/>
<dbReference type="Proteomes" id="UP000641646">
    <property type="component" value="Unassembled WGS sequence"/>
</dbReference>
<reference evidence="1" key="2">
    <citation type="submission" date="2020-08" db="EMBL/GenBank/DDBJ databases">
        <authorList>
            <person name="Chen M."/>
            <person name="Teng W."/>
            <person name="Zhao L."/>
            <person name="Hu C."/>
            <person name="Zhou Y."/>
            <person name="Han B."/>
            <person name="Song L."/>
            <person name="Shu W."/>
        </authorList>
    </citation>
    <scope>NUCLEOTIDE SEQUENCE</scope>
    <source>
        <strain evidence="1">FACHB-1375</strain>
    </source>
</reference>
<dbReference type="PANTHER" id="PTHR34235">
    <property type="entry name" value="SLR1203 PROTEIN-RELATED"/>
    <property type="match status" value="1"/>
</dbReference>
<dbReference type="EMBL" id="JACJPW010000020">
    <property type="protein sequence ID" value="MBD2181443.1"/>
    <property type="molecule type" value="Genomic_DNA"/>
</dbReference>
<reference evidence="1" key="1">
    <citation type="journal article" date="2015" name="ISME J.">
        <title>Draft Genome Sequence of Streptomyces incarnatus NRRL8089, which Produces the Nucleoside Antibiotic Sinefungin.</title>
        <authorList>
            <person name="Oshima K."/>
            <person name="Hattori M."/>
            <person name="Shimizu H."/>
            <person name="Fukuda K."/>
            <person name="Nemoto M."/>
            <person name="Inagaki K."/>
            <person name="Tamura T."/>
        </authorList>
    </citation>
    <scope>NUCLEOTIDE SEQUENCE</scope>
    <source>
        <strain evidence="1">FACHB-1375</strain>
    </source>
</reference>
<accession>A0A926VDN3</accession>
<dbReference type="AlphaFoldDB" id="A0A926VDN3"/>
<evidence type="ECO:0000313" key="1">
    <source>
        <dbReference type="EMBL" id="MBD2181443.1"/>
    </source>
</evidence>
<keyword evidence="2" id="KW-1185">Reference proteome</keyword>
<evidence type="ECO:0000313" key="2">
    <source>
        <dbReference type="Proteomes" id="UP000641646"/>
    </source>
</evidence>
<protein>
    <submittedName>
        <fullName evidence="1">DUF29 domain-containing protein</fullName>
    </submittedName>
</protein>